<comment type="cofactor">
    <cofactor evidence="1">
        <name>(6R)-5,10-methylene-5,6,7,8-tetrahydrofolate</name>
        <dbReference type="ChEBI" id="CHEBI:15636"/>
    </cofactor>
</comment>
<dbReference type="InterPro" id="IPR036155">
    <property type="entry name" value="Crypto/Photolyase_N_sf"/>
</dbReference>
<dbReference type="PANTHER" id="PTHR11455:SF9">
    <property type="entry name" value="CRYPTOCHROME CIRCADIAN CLOCK 5 ISOFORM X1"/>
    <property type="match status" value="1"/>
</dbReference>
<evidence type="ECO:0000256" key="1">
    <source>
        <dbReference type="ARBA" id="ARBA00001932"/>
    </source>
</evidence>
<dbReference type="Proteomes" id="UP001204142">
    <property type="component" value="Unassembled WGS sequence"/>
</dbReference>
<evidence type="ECO:0000256" key="5">
    <source>
        <dbReference type="ARBA" id="ARBA00022991"/>
    </source>
</evidence>
<dbReference type="Pfam" id="PF03441">
    <property type="entry name" value="FAD_binding_7"/>
    <property type="match status" value="1"/>
</dbReference>
<dbReference type="InterPro" id="IPR002081">
    <property type="entry name" value="Cryptochrome/DNA_photolyase_1"/>
</dbReference>
<comment type="caution">
    <text evidence="9">The sequence shown here is derived from an EMBL/GenBank/DDBJ whole genome shotgun (WGS) entry which is preliminary data.</text>
</comment>
<feature type="domain" description="Photolyase/cryptochrome alpha/beta" evidence="8">
    <location>
        <begin position="7"/>
        <end position="140"/>
    </location>
</feature>
<dbReference type="InterPro" id="IPR036134">
    <property type="entry name" value="Crypto/Photolyase_FAD-like_sf"/>
</dbReference>
<comment type="similarity">
    <text evidence="6">Belongs to the DNA photolyase family.</text>
</comment>
<comment type="cofactor">
    <cofactor evidence="2">
        <name>FAD</name>
        <dbReference type="ChEBI" id="CHEBI:57692"/>
    </cofactor>
</comment>
<feature type="compositionally biased region" description="Basic and acidic residues" evidence="7">
    <location>
        <begin position="554"/>
        <end position="565"/>
    </location>
</feature>
<evidence type="ECO:0000313" key="9">
    <source>
        <dbReference type="EMBL" id="MCQ8896020.1"/>
    </source>
</evidence>
<accession>A0ABT1WES1</accession>
<reference evidence="9 10" key="1">
    <citation type="submission" date="2022-07" db="EMBL/GenBank/DDBJ databases">
        <authorList>
            <person name="Xamxidin M."/>
            <person name="Wu M."/>
        </authorList>
    </citation>
    <scope>NUCLEOTIDE SEQUENCE [LARGE SCALE GENOMIC DNA]</scope>
    <source>
        <strain evidence="9 10">NBRC 111650</strain>
    </source>
</reference>
<sequence length="573" mass="65226">MAGSANKLHVVWLKRDIRQHDHAPLFEAVQQASQHGGAVLLLYLFEPTLTKQPDYAPQHLEFTKECLLDLAAQLPGMLPLCVLNADAQAAFSRLLNADRRCVVYSHEETGNWASFQRDQAIQRLCAAHAAPWVEYPANAVVRRLKSRDAWSTLWLERMGQPTLPPPNTKRLSSIAQAQLFGFVDGLFEGFDYCFLPHSSTGAPDQSGVFRWPRWSEPAALCRPGLHDKPKRQRGGRAQALSLLTQFLEQRGQHYRSEMSSPLSAESACSRISPYLALGVVSIREVLERLQVARTNWLGNTATPVTQKAWKQSLKSFESRLHWHCHFIQKMESEPELEFRAAHRGLDTLRNAGPLTPIEQQRLQAWISGRTGFPMVDACMRMLIATGWVNFRMRAMLVAFASYQLWLDWRHTAPLLACEFLDYEPGIHYPQFQMQSGVTGINTLRIYNPVKQARDHDPHGLFIRQWIPELAALPTEWLAEPWNTPIIIQHDCGCVVGRHYPQPIVNPDTAISEARMKITAFRHQLGFVEEARRVYEKHGSRNPDRNGRPKRTQRRLVDEPSADHPGEAAQQSLF</sequence>
<dbReference type="PANTHER" id="PTHR11455">
    <property type="entry name" value="CRYPTOCHROME"/>
    <property type="match status" value="1"/>
</dbReference>
<evidence type="ECO:0000256" key="3">
    <source>
        <dbReference type="ARBA" id="ARBA00022630"/>
    </source>
</evidence>
<dbReference type="EMBL" id="JANIGO010000002">
    <property type="protein sequence ID" value="MCQ8896020.1"/>
    <property type="molecule type" value="Genomic_DNA"/>
</dbReference>
<dbReference type="SUPFAM" id="SSF48173">
    <property type="entry name" value="Cryptochrome/photolyase FAD-binding domain"/>
    <property type="match status" value="1"/>
</dbReference>
<keyword evidence="4 6" id="KW-0274">FAD</keyword>
<organism evidence="9 10">
    <name type="scientific">Limnobacter humi</name>
    <dbReference type="NCBI Taxonomy" id="1778671"/>
    <lineage>
        <taxon>Bacteria</taxon>
        <taxon>Pseudomonadati</taxon>
        <taxon>Pseudomonadota</taxon>
        <taxon>Betaproteobacteria</taxon>
        <taxon>Burkholderiales</taxon>
        <taxon>Burkholderiaceae</taxon>
        <taxon>Limnobacter</taxon>
    </lineage>
</organism>
<feature type="compositionally biased region" description="Basic and acidic residues" evidence="7">
    <location>
        <begin position="534"/>
        <end position="546"/>
    </location>
</feature>
<evidence type="ECO:0000313" key="10">
    <source>
        <dbReference type="Proteomes" id="UP001204142"/>
    </source>
</evidence>
<evidence type="ECO:0000256" key="2">
    <source>
        <dbReference type="ARBA" id="ARBA00001974"/>
    </source>
</evidence>
<dbReference type="Gene3D" id="1.10.579.10">
    <property type="entry name" value="DNA Cyclobutane Dipyrimidine Photolyase, subunit A, domain 3"/>
    <property type="match status" value="1"/>
</dbReference>
<proteinExistence type="inferred from homology"/>
<dbReference type="Gene3D" id="1.25.40.80">
    <property type="match status" value="1"/>
</dbReference>
<keyword evidence="3 6" id="KW-0285">Flavoprotein</keyword>
<dbReference type="InterPro" id="IPR018394">
    <property type="entry name" value="DNA_photolyase_1_CS_C"/>
</dbReference>
<evidence type="ECO:0000256" key="6">
    <source>
        <dbReference type="RuleBase" id="RU004182"/>
    </source>
</evidence>
<dbReference type="InterPro" id="IPR005101">
    <property type="entry name" value="Cryptochr/Photolyase_FAD-bd"/>
</dbReference>
<dbReference type="InterPro" id="IPR006050">
    <property type="entry name" value="DNA_photolyase_N"/>
</dbReference>
<dbReference type="InterPro" id="IPR014729">
    <property type="entry name" value="Rossmann-like_a/b/a_fold"/>
</dbReference>
<dbReference type="Gene3D" id="3.40.50.620">
    <property type="entry name" value="HUPs"/>
    <property type="match status" value="1"/>
</dbReference>
<dbReference type="PRINTS" id="PR00147">
    <property type="entry name" value="DNAPHOTLYASE"/>
</dbReference>
<dbReference type="SUPFAM" id="SSF52425">
    <property type="entry name" value="Cryptochrome/photolyase, N-terminal domain"/>
    <property type="match status" value="1"/>
</dbReference>
<dbReference type="PROSITE" id="PS00394">
    <property type="entry name" value="DNA_PHOTOLYASES_1_1"/>
    <property type="match status" value="1"/>
</dbReference>
<dbReference type="Pfam" id="PF00875">
    <property type="entry name" value="DNA_photolyase"/>
    <property type="match status" value="1"/>
</dbReference>
<evidence type="ECO:0000259" key="8">
    <source>
        <dbReference type="PROSITE" id="PS51645"/>
    </source>
</evidence>
<evidence type="ECO:0000256" key="7">
    <source>
        <dbReference type="SAM" id="MobiDB-lite"/>
    </source>
</evidence>
<dbReference type="PROSITE" id="PS51645">
    <property type="entry name" value="PHR_CRY_ALPHA_BETA"/>
    <property type="match status" value="1"/>
</dbReference>
<protein>
    <submittedName>
        <fullName evidence="9">Deoxyribodipyrimidine photo-lyase/cryptochrome family protein</fullName>
    </submittedName>
</protein>
<keyword evidence="5 6" id="KW-0157">Chromophore</keyword>
<feature type="region of interest" description="Disordered" evidence="7">
    <location>
        <begin position="534"/>
        <end position="573"/>
    </location>
</feature>
<evidence type="ECO:0000256" key="4">
    <source>
        <dbReference type="ARBA" id="ARBA00022827"/>
    </source>
</evidence>
<keyword evidence="10" id="KW-1185">Reference proteome</keyword>
<name>A0ABT1WES1_9BURK</name>
<gene>
    <name evidence="9" type="ORF">NQT62_06165</name>
</gene>
<dbReference type="RefSeq" id="WP_256763766.1">
    <property type="nucleotide sequence ID" value="NZ_JANIGO010000002.1"/>
</dbReference>